<feature type="compositionally biased region" description="Polar residues" evidence="1">
    <location>
        <begin position="247"/>
        <end position="258"/>
    </location>
</feature>
<feature type="region of interest" description="Disordered" evidence="1">
    <location>
        <begin position="229"/>
        <end position="272"/>
    </location>
</feature>
<feature type="non-terminal residue" evidence="3">
    <location>
        <position position="1"/>
    </location>
</feature>
<comment type="caution">
    <text evidence="3">The sequence shown here is derived from an EMBL/GenBank/DDBJ whole genome shotgun (WGS) entry which is preliminary data.</text>
</comment>
<evidence type="ECO:0000313" key="6">
    <source>
        <dbReference type="Proteomes" id="UP000663829"/>
    </source>
</evidence>
<dbReference type="EMBL" id="CAJNOQ010035343">
    <property type="protein sequence ID" value="CAF1599034.1"/>
    <property type="molecule type" value="Genomic_DNA"/>
</dbReference>
<evidence type="ECO:0000256" key="1">
    <source>
        <dbReference type="SAM" id="MobiDB-lite"/>
    </source>
</evidence>
<dbReference type="Proteomes" id="UP000663829">
    <property type="component" value="Unassembled WGS sequence"/>
</dbReference>
<evidence type="ECO:0000313" key="5">
    <source>
        <dbReference type="EMBL" id="CAF4475281.1"/>
    </source>
</evidence>
<feature type="non-terminal residue" evidence="3">
    <location>
        <position position="272"/>
    </location>
</feature>
<dbReference type="OrthoDB" id="9986500at2759"/>
<evidence type="ECO:0000313" key="2">
    <source>
        <dbReference type="EMBL" id="CAF1418902.1"/>
    </source>
</evidence>
<feature type="compositionally biased region" description="Basic and acidic residues" evidence="1">
    <location>
        <begin position="259"/>
        <end position="272"/>
    </location>
</feature>
<protein>
    <recommendedName>
        <fullName evidence="7">PDZ domain-containing protein</fullName>
    </recommendedName>
</protein>
<dbReference type="EMBL" id="CAJOBA010049114">
    <property type="protein sequence ID" value="CAF4220334.1"/>
    <property type="molecule type" value="Genomic_DNA"/>
</dbReference>
<keyword evidence="6" id="KW-1185">Reference proteome</keyword>
<dbReference type="Gene3D" id="2.30.42.10">
    <property type="match status" value="1"/>
</dbReference>
<name>A0A816AMY6_9BILA</name>
<accession>A0A816AMY6</accession>
<dbReference type="Proteomes" id="UP000682733">
    <property type="component" value="Unassembled WGS sequence"/>
</dbReference>
<reference evidence="3" key="1">
    <citation type="submission" date="2021-02" db="EMBL/GenBank/DDBJ databases">
        <authorList>
            <person name="Nowell W R."/>
        </authorList>
    </citation>
    <scope>NUCLEOTIDE SEQUENCE</scope>
</reference>
<evidence type="ECO:0000313" key="4">
    <source>
        <dbReference type="EMBL" id="CAF4220334.1"/>
    </source>
</evidence>
<dbReference type="EMBL" id="CAJOBC010101703">
    <property type="protein sequence ID" value="CAF4475281.1"/>
    <property type="molecule type" value="Genomic_DNA"/>
</dbReference>
<dbReference type="InterPro" id="IPR036034">
    <property type="entry name" value="PDZ_sf"/>
</dbReference>
<organism evidence="3 6">
    <name type="scientific">Didymodactylos carnosus</name>
    <dbReference type="NCBI Taxonomy" id="1234261"/>
    <lineage>
        <taxon>Eukaryota</taxon>
        <taxon>Metazoa</taxon>
        <taxon>Spiralia</taxon>
        <taxon>Gnathifera</taxon>
        <taxon>Rotifera</taxon>
        <taxon>Eurotatoria</taxon>
        <taxon>Bdelloidea</taxon>
        <taxon>Philodinida</taxon>
        <taxon>Philodinidae</taxon>
        <taxon>Didymodactylos</taxon>
    </lineage>
</organism>
<gene>
    <name evidence="3" type="ORF">GPM918_LOCUS42309</name>
    <name evidence="2" type="ORF">OVA965_LOCUS33628</name>
    <name evidence="5" type="ORF">SRO942_LOCUS43515</name>
    <name evidence="4" type="ORF">TMI583_LOCUS34521</name>
</gene>
<dbReference type="EMBL" id="CAJNOK010027360">
    <property type="protein sequence ID" value="CAF1418902.1"/>
    <property type="molecule type" value="Genomic_DNA"/>
</dbReference>
<dbReference type="AlphaFoldDB" id="A0A816AMY6"/>
<proteinExistence type="predicted"/>
<evidence type="ECO:0008006" key="7">
    <source>
        <dbReference type="Google" id="ProtNLM"/>
    </source>
</evidence>
<sequence>DCSINPESSLQYIEDDIRSCTMQRRRKEDTLGLIFKYHKHEKFHYLLLSSGYQETLAYRAGIKPYDRVIEFNEVNIERESSGEYEKRYDQILLKPITLLVCNPSTYAYYRQQRRSINTDLPTVKFMQLANAADRMDNETPSRSASLYPSPKLQQETVVRDHCVIRWNNTNELAVFPISAINRNSSSEIILYETYEINLGYATRKGKIISLGTDKECELFRSNMEPYAVHSEHVDRDRRDSSGDSRSTMVSAVINNTRSSRSDENQDDSPKKE</sequence>
<dbReference type="Proteomes" id="UP000677228">
    <property type="component" value="Unassembled WGS sequence"/>
</dbReference>
<evidence type="ECO:0000313" key="3">
    <source>
        <dbReference type="EMBL" id="CAF1599034.1"/>
    </source>
</evidence>
<feature type="compositionally biased region" description="Basic and acidic residues" evidence="1">
    <location>
        <begin position="229"/>
        <end position="242"/>
    </location>
</feature>
<dbReference type="SUPFAM" id="SSF50156">
    <property type="entry name" value="PDZ domain-like"/>
    <property type="match status" value="1"/>
</dbReference>
<dbReference type="Proteomes" id="UP000681722">
    <property type="component" value="Unassembled WGS sequence"/>
</dbReference>